<protein>
    <recommendedName>
        <fullName evidence="3">Fluoride efflux transporter CrcB</fullName>
    </recommendedName>
</protein>
<dbReference type="RefSeq" id="WP_285521087.1">
    <property type="nucleotide sequence ID" value="NZ_JASNGB010000011.1"/>
</dbReference>
<name>A0ABT7JDE5_9DEIO</name>
<evidence type="ECO:0000313" key="1">
    <source>
        <dbReference type="EMBL" id="MDL2343065.1"/>
    </source>
</evidence>
<dbReference type="EMBL" id="JASNGB010000011">
    <property type="protein sequence ID" value="MDL2343065.1"/>
    <property type="molecule type" value="Genomic_DNA"/>
</dbReference>
<organism evidence="1 2">
    <name type="scientific">Deinococcus rhizophilus</name>
    <dbReference type="NCBI Taxonomy" id="3049544"/>
    <lineage>
        <taxon>Bacteria</taxon>
        <taxon>Thermotogati</taxon>
        <taxon>Deinococcota</taxon>
        <taxon>Deinococci</taxon>
        <taxon>Deinococcales</taxon>
        <taxon>Deinococcaceae</taxon>
        <taxon>Deinococcus</taxon>
    </lineage>
</organism>
<evidence type="ECO:0008006" key="3">
    <source>
        <dbReference type="Google" id="ProtNLM"/>
    </source>
</evidence>
<reference evidence="1 2" key="1">
    <citation type="submission" date="2023-05" db="EMBL/GenBank/DDBJ databases">
        <authorList>
            <person name="Gao F."/>
        </authorList>
    </citation>
    <scope>NUCLEOTIDE SEQUENCE [LARGE SCALE GENOMIC DNA]</scope>
    <source>
        <strain evidence="1 2">MIMF12</strain>
    </source>
</reference>
<sequence>MSAWLWVMAGGAVGAAARYGVRLGVGAAALGRLVCRESGCDGALVTGQL</sequence>
<proteinExistence type="predicted"/>
<dbReference type="Proteomes" id="UP001302059">
    <property type="component" value="Unassembled WGS sequence"/>
</dbReference>
<keyword evidence="2" id="KW-1185">Reference proteome</keyword>
<accession>A0ABT7JDE5</accession>
<comment type="caution">
    <text evidence="1">The sequence shown here is derived from an EMBL/GenBank/DDBJ whole genome shotgun (WGS) entry which is preliminary data.</text>
</comment>
<gene>
    <name evidence="1" type="ORF">QOL99_02760</name>
</gene>
<evidence type="ECO:0000313" key="2">
    <source>
        <dbReference type="Proteomes" id="UP001302059"/>
    </source>
</evidence>